<dbReference type="PATRIC" id="fig|35806.4.peg.16"/>
<dbReference type="AlphaFoldDB" id="A0A0D6AWV3"/>
<gene>
    <name evidence="1" type="ORF">NHU_00014</name>
</gene>
<keyword evidence="1" id="KW-0808">Transferase</keyword>
<dbReference type="Proteomes" id="UP000064912">
    <property type="component" value="Chromosome"/>
</dbReference>
<accession>A0A0D6AWV3</accession>
<sequence>MSIMDGIAPPPDALAAFVAEWRGAAPDVRLAAIRGALRRHGIEIPALPGRVAFYEIQLFGLVATGRDEAEAAQNWMEAAIRLCPFD</sequence>
<organism evidence="1 2">
    <name type="scientific">Rhodovulum sulfidophilum</name>
    <name type="common">Rhodobacter sulfidophilus</name>
    <dbReference type="NCBI Taxonomy" id="35806"/>
    <lineage>
        <taxon>Bacteria</taxon>
        <taxon>Pseudomonadati</taxon>
        <taxon>Pseudomonadota</taxon>
        <taxon>Alphaproteobacteria</taxon>
        <taxon>Rhodobacterales</taxon>
        <taxon>Paracoccaceae</taxon>
        <taxon>Rhodovulum</taxon>
    </lineage>
</organism>
<evidence type="ECO:0000313" key="2">
    <source>
        <dbReference type="Proteomes" id="UP000064912"/>
    </source>
</evidence>
<evidence type="ECO:0000313" key="1">
    <source>
        <dbReference type="EMBL" id="BAQ67186.1"/>
    </source>
</evidence>
<name>A0A0D6AWV3_RHOSU</name>
<protein>
    <submittedName>
        <fullName evidence="1">Glycosyl transferase, group 1</fullName>
    </submittedName>
</protein>
<proteinExistence type="predicted"/>
<dbReference type="KEGG" id="rsu:NHU_00014"/>
<reference evidence="1 2" key="1">
    <citation type="submission" date="2015-02" db="EMBL/GenBank/DDBJ databases">
        <title>Genome sequene of Rhodovulum sulfidophilum DSM 2351.</title>
        <authorList>
            <person name="Nagao N."/>
        </authorList>
    </citation>
    <scope>NUCLEOTIDE SEQUENCE [LARGE SCALE GENOMIC DNA]</scope>
    <source>
        <strain evidence="1 2">DSM 2351</strain>
    </source>
</reference>
<dbReference type="GO" id="GO:0016740">
    <property type="term" value="F:transferase activity"/>
    <property type="evidence" value="ECO:0007669"/>
    <property type="project" value="UniProtKB-KW"/>
</dbReference>
<dbReference type="EMBL" id="AP014800">
    <property type="protein sequence ID" value="BAQ67186.1"/>
    <property type="molecule type" value="Genomic_DNA"/>
</dbReference>